<evidence type="ECO:0000313" key="3">
    <source>
        <dbReference type="Proteomes" id="UP001301728"/>
    </source>
</evidence>
<keyword evidence="3" id="KW-1185">Reference proteome</keyword>
<dbReference type="Proteomes" id="UP001301728">
    <property type="component" value="Unassembled WGS sequence"/>
</dbReference>
<sequence length="375" mass="43163">MSSSKLSDAEKQEIVKLYQQMPEETTITLADRYGVSSSTVRRVLQSAIPKDTYETLTQQKQRLHRTGKRSTRNAEELEESIFTPMLELEYPEPEYSESEYSESEYSEPEYSEPEYSEPEYSEPEYSEPEYSEPEYSEPEYSESEYSESEYSESEYSEPEYREVSSLLDSFPVTKRRRKRSSASENVELSESSEVDLEVDTVTTPKPILKSGDEQSNYSSDSTSANIKLIAEDFLREEYSEFDPDEDEDEDDLEDYSDDEEREKFFTSPLSMAGLVKILPLAEAELPKICYLVIDRAAELVAKPLKAFSELGQIPADEIHEKTLPVFDNHRVASRFSARNQRVFKVPDSRLLQKAAPCLQAKGITRLLIDGQVYRF</sequence>
<dbReference type="PANTHER" id="PTHR34008">
    <property type="entry name" value="REPETITIVE PROLINE-RICH CELL WALL PROTEIN 1"/>
    <property type="match status" value="1"/>
</dbReference>
<dbReference type="RefSeq" id="WP_323273522.1">
    <property type="nucleotide sequence ID" value="NZ_JAYGHT010000027.1"/>
</dbReference>
<protein>
    <submittedName>
        <fullName evidence="2">Transcriptional regulator</fullName>
    </submittedName>
</protein>
<dbReference type="PANTHER" id="PTHR34008:SF2">
    <property type="entry name" value="REPETITIVE PROLINE-RICH CELL WALL PROTEIN 1"/>
    <property type="match status" value="1"/>
</dbReference>
<organism evidence="2 3">
    <name type="scientific">Limnoraphis robusta CCNP1315</name>
    <dbReference type="NCBI Taxonomy" id="3110306"/>
    <lineage>
        <taxon>Bacteria</taxon>
        <taxon>Bacillati</taxon>
        <taxon>Cyanobacteriota</taxon>
        <taxon>Cyanophyceae</taxon>
        <taxon>Oscillatoriophycideae</taxon>
        <taxon>Oscillatoriales</taxon>
        <taxon>Sirenicapillariaceae</taxon>
        <taxon>Limnoraphis</taxon>
    </lineage>
</organism>
<feature type="compositionally biased region" description="Basic residues" evidence="1">
    <location>
        <begin position="61"/>
        <end position="71"/>
    </location>
</feature>
<feature type="compositionally biased region" description="Polar residues" evidence="1">
    <location>
        <begin position="213"/>
        <end position="222"/>
    </location>
</feature>
<feature type="compositionally biased region" description="Acidic residues" evidence="1">
    <location>
        <begin position="89"/>
        <end position="157"/>
    </location>
</feature>
<gene>
    <name evidence="2" type="ORF">VB854_10190</name>
</gene>
<name>A0ABU5TWY5_9CYAN</name>
<evidence type="ECO:0000256" key="1">
    <source>
        <dbReference type="SAM" id="MobiDB-lite"/>
    </source>
</evidence>
<dbReference type="EMBL" id="JAYGHT010000027">
    <property type="protein sequence ID" value="MEA5519319.1"/>
    <property type="molecule type" value="Genomic_DNA"/>
</dbReference>
<accession>A0ABU5TWY5</accession>
<feature type="region of interest" description="Disordered" evidence="1">
    <location>
        <begin position="238"/>
        <end position="260"/>
    </location>
</feature>
<feature type="compositionally biased region" description="Acidic residues" evidence="1">
    <location>
        <begin position="239"/>
        <end position="260"/>
    </location>
</feature>
<evidence type="ECO:0000313" key="2">
    <source>
        <dbReference type="EMBL" id="MEA5519319.1"/>
    </source>
</evidence>
<comment type="caution">
    <text evidence="2">The sequence shown here is derived from an EMBL/GenBank/DDBJ whole genome shotgun (WGS) entry which is preliminary data.</text>
</comment>
<feature type="region of interest" description="Disordered" evidence="1">
    <location>
        <begin position="55"/>
        <end position="222"/>
    </location>
</feature>
<dbReference type="Gene3D" id="1.10.10.60">
    <property type="entry name" value="Homeodomain-like"/>
    <property type="match status" value="1"/>
</dbReference>
<reference evidence="2 3" key="1">
    <citation type="submission" date="2023-12" db="EMBL/GenBank/DDBJ databases">
        <title>Baltic Sea Cyanobacteria.</title>
        <authorList>
            <person name="Delbaje E."/>
            <person name="Fewer D.P."/>
            <person name="Shishido T.K."/>
        </authorList>
    </citation>
    <scope>NUCLEOTIDE SEQUENCE [LARGE SCALE GENOMIC DNA]</scope>
    <source>
        <strain evidence="2 3">CCNP 1315</strain>
    </source>
</reference>
<proteinExistence type="predicted"/>